<dbReference type="EMBL" id="CAJNOK010012472">
    <property type="protein sequence ID" value="CAF1164225.1"/>
    <property type="molecule type" value="Genomic_DNA"/>
</dbReference>
<dbReference type="EMBL" id="CAJOBA010033998">
    <property type="protein sequence ID" value="CAF3975913.1"/>
    <property type="molecule type" value="Genomic_DNA"/>
</dbReference>
<sequence>MFTPLVAIRKSTAADEHRNVLMEIQYPKKQDTWGCAPRYDGVLNGNGNVHDDEQDAAAVYRDNDVGIDIAFDNFDVQFDDSFNTSHNAFSNVHDENPLVAAGTVAVVANYDNGTNGFSRNNNINDAINQTNVEGNKKATGNDDVKIVVDAADNLPVSHHFDQGVGIDSEEVVDEDKYSFGEDGVKDDGVWEIAANDLRTICRIKPHVD</sequence>
<reference evidence="1" key="1">
    <citation type="submission" date="2021-02" db="EMBL/GenBank/DDBJ databases">
        <authorList>
            <person name="Nowell W R."/>
        </authorList>
    </citation>
    <scope>NUCLEOTIDE SEQUENCE</scope>
</reference>
<accession>A0A8S2EBM4</accession>
<evidence type="ECO:0000313" key="1">
    <source>
        <dbReference type="EMBL" id="CAF1164225.1"/>
    </source>
</evidence>
<name>A0A8S2EBM4_9BILA</name>
<organism evidence="1 3">
    <name type="scientific">Didymodactylos carnosus</name>
    <dbReference type="NCBI Taxonomy" id="1234261"/>
    <lineage>
        <taxon>Eukaryota</taxon>
        <taxon>Metazoa</taxon>
        <taxon>Spiralia</taxon>
        <taxon>Gnathifera</taxon>
        <taxon>Rotifera</taxon>
        <taxon>Eurotatoria</taxon>
        <taxon>Bdelloidea</taxon>
        <taxon>Philodinida</taxon>
        <taxon>Philodinidae</taxon>
        <taxon>Didymodactylos</taxon>
    </lineage>
</organism>
<feature type="non-terminal residue" evidence="1">
    <location>
        <position position="1"/>
    </location>
</feature>
<evidence type="ECO:0000313" key="3">
    <source>
        <dbReference type="Proteomes" id="UP000677228"/>
    </source>
</evidence>
<gene>
    <name evidence="1" type="ORF">OVA965_LOCUS22246</name>
    <name evidence="2" type="ORF">TMI583_LOCUS22963</name>
</gene>
<evidence type="ECO:0000313" key="2">
    <source>
        <dbReference type="EMBL" id="CAF3975913.1"/>
    </source>
</evidence>
<proteinExistence type="predicted"/>
<comment type="caution">
    <text evidence="1">The sequence shown here is derived from an EMBL/GenBank/DDBJ whole genome shotgun (WGS) entry which is preliminary data.</text>
</comment>
<dbReference type="Proteomes" id="UP000677228">
    <property type="component" value="Unassembled WGS sequence"/>
</dbReference>
<dbReference type="AlphaFoldDB" id="A0A8S2EBM4"/>
<protein>
    <submittedName>
        <fullName evidence="1">Uncharacterized protein</fullName>
    </submittedName>
</protein>
<dbReference type="Proteomes" id="UP000682733">
    <property type="component" value="Unassembled WGS sequence"/>
</dbReference>